<protein>
    <submittedName>
        <fullName evidence="1">Uncharacterized protein</fullName>
    </submittedName>
</protein>
<accession>A0A2L0UZJ9</accession>
<proteinExistence type="predicted"/>
<evidence type="ECO:0000313" key="1">
    <source>
        <dbReference type="EMBL" id="AUZ94940.1"/>
    </source>
</evidence>
<dbReference type="RefSeq" id="YP_009611823.1">
    <property type="nucleotide sequence ID" value="NC_042013.1"/>
</dbReference>
<keyword evidence="2" id="KW-1185">Reference proteome</keyword>
<sequence length="78" mass="9569">MTVENLEFTKWMNEVRDIWPTSEFGDIDNCGLDFKRLFETQCFIPSDIIADYRSRLIENERDYARFAQWFSDNPMYYY</sequence>
<name>A0A2L0UZJ9_9CAUD</name>
<dbReference type="Proteomes" id="UP000223025">
    <property type="component" value="Segment"/>
</dbReference>
<dbReference type="EMBL" id="MF403008">
    <property type="protein sequence ID" value="AUZ94940.1"/>
    <property type="molecule type" value="Genomic_DNA"/>
</dbReference>
<evidence type="ECO:0000313" key="2">
    <source>
        <dbReference type="Proteomes" id="UP000223025"/>
    </source>
</evidence>
<dbReference type="KEGG" id="vg:40088161"/>
<organism evidence="1 2">
    <name type="scientific">Agrobacterium phage Atu_ph07</name>
    <dbReference type="NCBI Taxonomy" id="2024264"/>
    <lineage>
        <taxon>Viruses</taxon>
        <taxon>Duplodnaviria</taxon>
        <taxon>Heunggongvirae</taxon>
        <taxon>Uroviricota</taxon>
        <taxon>Caudoviricetes</taxon>
        <taxon>Polybotosvirus</taxon>
        <taxon>Polybotosvirus Atuph07</taxon>
    </lineage>
</organism>
<reference evidence="1 2" key="1">
    <citation type="submission" date="2017-06" db="EMBL/GenBank/DDBJ databases">
        <authorList>
            <person name="Kim H.J."/>
            <person name="Triplett B.A."/>
        </authorList>
    </citation>
    <scope>NUCLEOTIDE SEQUENCE [LARGE SCALE GENOMIC DNA]</scope>
</reference>
<dbReference type="GeneID" id="40088161"/>